<dbReference type="eggNOG" id="COG5018">
    <property type="taxonomic scope" value="Bacteria"/>
</dbReference>
<evidence type="ECO:0000313" key="6">
    <source>
        <dbReference type="Proteomes" id="UP000000238"/>
    </source>
</evidence>
<dbReference type="HOGENOM" id="CLU_037266_5_1_6"/>
<dbReference type="AlphaFoldDB" id="Q2SNR9"/>
<organism evidence="5 6">
    <name type="scientific">Hahella chejuensis (strain KCTC 2396)</name>
    <dbReference type="NCBI Taxonomy" id="349521"/>
    <lineage>
        <taxon>Bacteria</taxon>
        <taxon>Pseudomonadati</taxon>
        <taxon>Pseudomonadota</taxon>
        <taxon>Gammaproteobacteria</taxon>
        <taxon>Oceanospirillales</taxon>
        <taxon>Hahellaceae</taxon>
        <taxon>Hahella</taxon>
    </lineage>
</organism>
<evidence type="ECO:0000313" key="5">
    <source>
        <dbReference type="EMBL" id="ABC27705.1"/>
    </source>
</evidence>
<dbReference type="Gene3D" id="3.30.420.10">
    <property type="entry name" value="Ribonuclease H-like superfamily/Ribonuclease H"/>
    <property type="match status" value="1"/>
</dbReference>
<dbReference type="InterPro" id="IPR047201">
    <property type="entry name" value="ERI-1_3'hExo-like"/>
</dbReference>
<dbReference type="RefSeq" id="WP_011394782.1">
    <property type="nucleotide sequence ID" value="NC_007645.1"/>
</dbReference>
<dbReference type="InterPro" id="IPR051274">
    <property type="entry name" value="3-5_Exoribonuclease"/>
</dbReference>
<dbReference type="Proteomes" id="UP000000238">
    <property type="component" value="Chromosome"/>
</dbReference>
<dbReference type="GO" id="GO:0003676">
    <property type="term" value="F:nucleic acid binding"/>
    <property type="evidence" value="ECO:0007669"/>
    <property type="project" value="InterPro"/>
</dbReference>
<dbReference type="STRING" id="349521.HCH_00811"/>
<proteinExistence type="predicted"/>
<dbReference type="PANTHER" id="PTHR23044">
    <property type="entry name" value="3'-5' EXONUCLEASE ERI1-RELATED"/>
    <property type="match status" value="1"/>
</dbReference>
<dbReference type="InterPro" id="IPR036397">
    <property type="entry name" value="RNaseH_sf"/>
</dbReference>
<dbReference type="CDD" id="cd06133">
    <property type="entry name" value="ERI-1_3'hExo_like"/>
    <property type="match status" value="1"/>
</dbReference>
<dbReference type="EMBL" id="CP000155">
    <property type="protein sequence ID" value="ABC27705.1"/>
    <property type="molecule type" value="Genomic_DNA"/>
</dbReference>
<dbReference type="GO" id="GO:0006259">
    <property type="term" value="P:DNA metabolic process"/>
    <property type="evidence" value="ECO:0007669"/>
    <property type="project" value="UniProtKB-ARBA"/>
</dbReference>
<sequence>MDLPTKPDYYLIIDLEATCCDQGSVPRREMETIEIGAVMVDAMSLAVVDELQTFIRPVRHPQLTDFCRELTTIKQTQVDSAPTYPEAIESLQGWMRHYPNYLFCSWGDYDKGQFEQDCQFHRIAYPFASGHLNIKKQFSATQGLKKKYGMAGALRVAGLSLEGSHHRGIDDARNMAKLMPYIVGPEKVKH</sequence>
<dbReference type="KEGG" id="hch:HCH_00811"/>
<feature type="domain" description="Exonuclease" evidence="4">
    <location>
        <begin position="9"/>
        <end position="188"/>
    </location>
</feature>
<dbReference type="OrthoDB" id="4563729at2"/>
<name>Q2SNR9_HAHCH</name>
<accession>Q2SNR9</accession>
<protein>
    <submittedName>
        <fullName evidence="5">Inhibitor of the KinA pathway to sporulation, predicted exonuclease</fullName>
    </submittedName>
</protein>
<dbReference type="InterPro" id="IPR013520">
    <property type="entry name" value="Ribonucl_H"/>
</dbReference>
<reference evidence="5 6" key="1">
    <citation type="journal article" date="2005" name="Nucleic Acids Res.">
        <title>Genomic blueprint of Hahella chejuensis, a marine microbe producing an algicidal agent.</title>
        <authorList>
            <person name="Jeong H."/>
            <person name="Yim J.H."/>
            <person name="Lee C."/>
            <person name="Choi S.-H."/>
            <person name="Park Y.K."/>
            <person name="Yoon S.H."/>
            <person name="Hur C.-G."/>
            <person name="Kang H.-Y."/>
            <person name="Kim D."/>
            <person name="Lee H.H."/>
            <person name="Park K.H."/>
            <person name="Park S.-H."/>
            <person name="Park H.-S."/>
            <person name="Lee H.K."/>
            <person name="Oh T.K."/>
            <person name="Kim J.F."/>
        </authorList>
    </citation>
    <scope>NUCLEOTIDE SEQUENCE [LARGE SCALE GENOMIC DNA]</scope>
    <source>
        <strain evidence="5 6">KCTC 2396</strain>
    </source>
</reference>
<evidence type="ECO:0000256" key="1">
    <source>
        <dbReference type="ARBA" id="ARBA00022722"/>
    </source>
</evidence>
<dbReference type="InterPro" id="IPR012337">
    <property type="entry name" value="RNaseH-like_sf"/>
</dbReference>
<dbReference type="SUPFAM" id="SSF53098">
    <property type="entry name" value="Ribonuclease H-like"/>
    <property type="match status" value="1"/>
</dbReference>
<dbReference type="Pfam" id="PF00929">
    <property type="entry name" value="RNase_T"/>
    <property type="match status" value="1"/>
</dbReference>
<evidence type="ECO:0000259" key="4">
    <source>
        <dbReference type="SMART" id="SM00479"/>
    </source>
</evidence>
<dbReference type="GO" id="GO:0000175">
    <property type="term" value="F:3'-5'-RNA exonuclease activity"/>
    <property type="evidence" value="ECO:0007669"/>
    <property type="project" value="InterPro"/>
</dbReference>
<gene>
    <name evidence="5" type="ordered locus">HCH_00811</name>
</gene>
<keyword evidence="6" id="KW-1185">Reference proteome</keyword>
<evidence type="ECO:0000256" key="3">
    <source>
        <dbReference type="ARBA" id="ARBA00022839"/>
    </source>
</evidence>
<keyword evidence="2" id="KW-0378">Hydrolase</keyword>
<keyword evidence="1" id="KW-0540">Nuclease</keyword>
<evidence type="ECO:0000256" key="2">
    <source>
        <dbReference type="ARBA" id="ARBA00022801"/>
    </source>
</evidence>
<keyword evidence="3 5" id="KW-0269">Exonuclease</keyword>
<dbReference type="SMART" id="SM00479">
    <property type="entry name" value="EXOIII"/>
    <property type="match status" value="1"/>
</dbReference>
<dbReference type="PANTHER" id="PTHR23044:SF61">
    <property type="entry name" value="3'-5' EXORIBONUCLEASE 1-RELATED"/>
    <property type="match status" value="1"/>
</dbReference>